<dbReference type="EMBL" id="CM047737">
    <property type="protein sequence ID" value="KAJ0049665.1"/>
    <property type="molecule type" value="Genomic_DNA"/>
</dbReference>
<gene>
    <name evidence="1" type="ORF">Pint_16931</name>
</gene>
<protein>
    <submittedName>
        <fullName evidence="1">Uncharacterized protein</fullName>
    </submittedName>
</protein>
<organism evidence="1 2">
    <name type="scientific">Pistacia integerrima</name>
    <dbReference type="NCBI Taxonomy" id="434235"/>
    <lineage>
        <taxon>Eukaryota</taxon>
        <taxon>Viridiplantae</taxon>
        <taxon>Streptophyta</taxon>
        <taxon>Embryophyta</taxon>
        <taxon>Tracheophyta</taxon>
        <taxon>Spermatophyta</taxon>
        <taxon>Magnoliopsida</taxon>
        <taxon>eudicotyledons</taxon>
        <taxon>Gunneridae</taxon>
        <taxon>Pentapetalae</taxon>
        <taxon>rosids</taxon>
        <taxon>malvids</taxon>
        <taxon>Sapindales</taxon>
        <taxon>Anacardiaceae</taxon>
        <taxon>Pistacia</taxon>
    </lineage>
</organism>
<proteinExistence type="predicted"/>
<reference evidence="2" key="1">
    <citation type="journal article" date="2023" name="G3 (Bethesda)">
        <title>Genome assembly and association tests identify interacting loci associated with vigor, precocity, and sex in interspecific pistachio rootstocks.</title>
        <authorList>
            <person name="Palmer W."/>
            <person name="Jacygrad E."/>
            <person name="Sagayaradj S."/>
            <person name="Cavanaugh K."/>
            <person name="Han R."/>
            <person name="Bertier L."/>
            <person name="Beede B."/>
            <person name="Kafkas S."/>
            <person name="Golino D."/>
            <person name="Preece J."/>
            <person name="Michelmore R."/>
        </authorList>
    </citation>
    <scope>NUCLEOTIDE SEQUENCE [LARGE SCALE GENOMIC DNA]</scope>
</reference>
<sequence>MTSKSNPGDVPNQVVAPTPTHVALVSIPMNNAEKPKKISGSFQEGATKDVFLFDHLNLARFLIEMLLRSKKMSTMFKLLVLLMLGNIMNFCAKIMS</sequence>
<dbReference type="Proteomes" id="UP001163603">
    <property type="component" value="Chromosome 2"/>
</dbReference>
<keyword evidence="2" id="KW-1185">Reference proteome</keyword>
<comment type="caution">
    <text evidence="1">The sequence shown here is derived from an EMBL/GenBank/DDBJ whole genome shotgun (WGS) entry which is preliminary data.</text>
</comment>
<name>A0ACC0ZDM2_9ROSI</name>
<accession>A0ACC0ZDM2</accession>
<evidence type="ECO:0000313" key="2">
    <source>
        <dbReference type="Proteomes" id="UP001163603"/>
    </source>
</evidence>
<evidence type="ECO:0000313" key="1">
    <source>
        <dbReference type="EMBL" id="KAJ0049665.1"/>
    </source>
</evidence>